<feature type="domain" description="ABC transporter" evidence="5">
    <location>
        <begin position="13"/>
        <end position="226"/>
    </location>
</feature>
<dbReference type="AlphaFoldDB" id="A0A2N5CYG9"/>
<reference evidence="6 7" key="1">
    <citation type="submission" date="2017-12" db="EMBL/GenBank/DDBJ databases">
        <title>The genome sequence of Caulobacter sp. 410.</title>
        <authorList>
            <person name="Gao J."/>
            <person name="Mao X."/>
            <person name="Sun J."/>
        </authorList>
    </citation>
    <scope>NUCLEOTIDE SEQUENCE [LARGE SCALE GENOMIC DNA]</scope>
    <source>
        <strain evidence="6 7">410</strain>
    </source>
</reference>
<evidence type="ECO:0000313" key="7">
    <source>
        <dbReference type="Proteomes" id="UP000234479"/>
    </source>
</evidence>
<keyword evidence="3" id="KW-0547">Nucleotide-binding</keyword>
<dbReference type="GO" id="GO:0016020">
    <property type="term" value="C:membrane"/>
    <property type="evidence" value="ECO:0007669"/>
    <property type="project" value="InterPro"/>
</dbReference>
<comment type="similarity">
    <text evidence="1">Belongs to the ABC transporter superfamily.</text>
</comment>
<dbReference type="RefSeq" id="WP_101720564.1">
    <property type="nucleotide sequence ID" value="NZ_PJRS01000049.1"/>
</dbReference>
<name>A0A2N5CYG9_9CAUL</name>
<keyword evidence="2" id="KW-0813">Transport</keyword>
<dbReference type="Proteomes" id="UP000234479">
    <property type="component" value="Unassembled WGS sequence"/>
</dbReference>
<evidence type="ECO:0000313" key="6">
    <source>
        <dbReference type="EMBL" id="PLR18853.1"/>
    </source>
</evidence>
<evidence type="ECO:0000256" key="4">
    <source>
        <dbReference type="ARBA" id="ARBA00022840"/>
    </source>
</evidence>
<gene>
    <name evidence="6" type="ORF">SGCZBJ_24770</name>
</gene>
<evidence type="ECO:0000259" key="5">
    <source>
        <dbReference type="PROSITE" id="PS50893"/>
    </source>
</evidence>
<organism evidence="6 7">
    <name type="scientific">Caulobacter zeae</name>
    <dbReference type="NCBI Taxonomy" id="2055137"/>
    <lineage>
        <taxon>Bacteria</taxon>
        <taxon>Pseudomonadati</taxon>
        <taxon>Pseudomonadota</taxon>
        <taxon>Alphaproteobacteria</taxon>
        <taxon>Caulobacterales</taxon>
        <taxon>Caulobacteraceae</taxon>
        <taxon>Caulobacter</taxon>
    </lineage>
</organism>
<evidence type="ECO:0000256" key="2">
    <source>
        <dbReference type="ARBA" id="ARBA00022448"/>
    </source>
</evidence>
<dbReference type="PANTHER" id="PTHR46743">
    <property type="entry name" value="TEICHOIC ACIDS EXPORT ATP-BINDING PROTEIN TAGH"/>
    <property type="match status" value="1"/>
</dbReference>
<comment type="caution">
    <text evidence="6">The sequence shown here is derived from an EMBL/GenBank/DDBJ whole genome shotgun (WGS) entry which is preliminary data.</text>
</comment>
<dbReference type="GO" id="GO:0016887">
    <property type="term" value="F:ATP hydrolysis activity"/>
    <property type="evidence" value="ECO:0007669"/>
    <property type="project" value="InterPro"/>
</dbReference>
<dbReference type="CDD" id="cd03220">
    <property type="entry name" value="ABC_KpsT_Wzt"/>
    <property type="match status" value="1"/>
</dbReference>
<evidence type="ECO:0000256" key="3">
    <source>
        <dbReference type="ARBA" id="ARBA00022741"/>
    </source>
</evidence>
<dbReference type="EMBL" id="PJRS01000049">
    <property type="protein sequence ID" value="PLR18853.1"/>
    <property type="molecule type" value="Genomic_DNA"/>
</dbReference>
<dbReference type="PROSITE" id="PS50893">
    <property type="entry name" value="ABC_TRANSPORTER_2"/>
    <property type="match status" value="1"/>
</dbReference>
<dbReference type="InterPro" id="IPR050683">
    <property type="entry name" value="Bact_Polysacc_Export_ATP-bd"/>
</dbReference>
<keyword evidence="7" id="KW-1185">Reference proteome</keyword>
<dbReference type="GO" id="GO:0005524">
    <property type="term" value="F:ATP binding"/>
    <property type="evidence" value="ECO:0007669"/>
    <property type="project" value="UniProtKB-KW"/>
</dbReference>
<dbReference type="SUPFAM" id="SSF52540">
    <property type="entry name" value="P-loop containing nucleoside triphosphate hydrolases"/>
    <property type="match status" value="1"/>
</dbReference>
<dbReference type="InterPro" id="IPR015860">
    <property type="entry name" value="ABC_transpr_TagH-like"/>
</dbReference>
<protein>
    <submittedName>
        <fullName evidence="6">ABC transporter ATP-binding protein</fullName>
    </submittedName>
</protein>
<sequence>MSLFYSLARSGAQRFMKKQGAGPVLVQGLKRISFSLSEGDRMGVIGRNGSGKSTLLRTAAGYLKPSGGRLEVQGSIGTLIDLGIGINGERSAKENVHFTGKLAGLNKAEIQAFDEDVQTFADIGAFYHLPFDTYSSGMKLRILFAMITHFKRDILIVDEVFGVGDTHFAERAYERMTGFVHTSKTMMLATHSEGLLRQFCNKCMWLDNGQIRALGTPDEVLEAYHAG</sequence>
<keyword evidence="4 6" id="KW-0067">ATP-binding</keyword>
<proteinExistence type="inferred from homology"/>
<dbReference type="InterPro" id="IPR027417">
    <property type="entry name" value="P-loop_NTPase"/>
</dbReference>
<dbReference type="InterPro" id="IPR003439">
    <property type="entry name" value="ABC_transporter-like_ATP-bd"/>
</dbReference>
<dbReference type="PANTHER" id="PTHR46743:SF2">
    <property type="entry name" value="TEICHOIC ACIDS EXPORT ATP-BINDING PROTEIN TAGH"/>
    <property type="match status" value="1"/>
</dbReference>
<accession>A0A2N5CYG9</accession>
<evidence type="ECO:0000256" key="1">
    <source>
        <dbReference type="ARBA" id="ARBA00005417"/>
    </source>
</evidence>
<dbReference type="SMART" id="SM00382">
    <property type="entry name" value="AAA"/>
    <property type="match status" value="1"/>
</dbReference>
<dbReference type="Pfam" id="PF00005">
    <property type="entry name" value="ABC_tran"/>
    <property type="match status" value="1"/>
</dbReference>
<dbReference type="GO" id="GO:0140359">
    <property type="term" value="F:ABC-type transporter activity"/>
    <property type="evidence" value="ECO:0007669"/>
    <property type="project" value="InterPro"/>
</dbReference>
<dbReference type="OrthoDB" id="9778870at2"/>
<dbReference type="InterPro" id="IPR003593">
    <property type="entry name" value="AAA+_ATPase"/>
</dbReference>
<dbReference type="Gene3D" id="3.40.50.300">
    <property type="entry name" value="P-loop containing nucleotide triphosphate hydrolases"/>
    <property type="match status" value="1"/>
</dbReference>